<keyword evidence="7" id="KW-0041">Annexin</keyword>
<dbReference type="PANTHER" id="PTHR10502">
    <property type="entry name" value="ANNEXIN"/>
    <property type="match status" value="1"/>
</dbReference>
<proteinExistence type="inferred from homology"/>
<sequence length="296" mass="33641">MSATVSTVSADLHKAIDIGDEDKITKITASYGSEQRDKIIPAYHANYGIPPSEAIRKAFKTGFYETMIVHAWTSRFELRAKLIRESIKGKIDVVTLLDLVIACMPDDWYGTKVCYTKLYGHDLVREIEDVIGIGTPWQSLISGWVKHDRKYRKAIKSDAEAFKMALDSDNYDVLGSMLATSVPDEWMRIAAAYEETTGMPIDQAIASRYVKVDQTALILAHHWLCEPGQAAAYICSQCCAERKGDYARICRFTSMMYDHCLKCKYAYRAYGSLAMDIRKCFEPRLAKHLLVFWRVE</sequence>
<dbReference type="AlphaFoldDB" id="A0A132NVK5"/>
<dbReference type="GO" id="GO:0001786">
    <property type="term" value="F:phosphatidylserine binding"/>
    <property type="evidence" value="ECO:0007669"/>
    <property type="project" value="TreeGrafter"/>
</dbReference>
<evidence type="ECO:0000256" key="1">
    <source>
        <dbReference type="ARBA" id="ARBA00004245"/>
    </source>
</evidence>
<dbReference type="GO" id="GO:0005737">
    <property type="term" value="C:cytoplasm"/>
    <property type="evidence" value="ECO:0007669"/>
    <property type="project" value="TreeGrafter"/>
</dbReference>
<dbReference type="GO" id="GO:0007010">
    <property type="term" value="P:cytoskeleton organization"/>
    <property type="evidence" value="ECO:0007669"/>
    <property type="project" value="InterPro"/>
</dbReference>
<keyword evidence="4" id="KW-0493">Microtubule</keyword>
<dbReference type="Pfam" id="PF22293">
    <property type="entry name" value="ANXE1_4th"/>
    <property type="match status" value="1"/>
</dbReference>
<dbReference type="OrthoDB" id="10248302at2759"/>
<dbReference type="InterPro" id="IPR037104">
    <property type="entry name" value="Annexin_sf"/>
</dbReference>
<dbReference type="Gene3D" id="1.10.220.10">
    <property type="entry name" value="Annexin"/>
    <property type="match status" value="4"/>
</dbReference>
<protein>
    <submittedName>
        <fullName evidence="9">Alpha-4 giardin</fullName>
    </submittedName>
</protein>
<dbReference type="PANTHER" id="PTHR10502:SF102">
    <property type="entry name" value="ANNEXIN B11"/>
    <property type="match status" value="1"/>
</dbReference>
<keyword evidence="6" id="KW-0206">Cytoskeleton</keyword>
<dbReference type="InterPro" id="IPR018502">
    <property type="entry name" value="Annexin_repeat"/>
</dbReference>
<evidence type="ECO:0000256" key="7">
    <source>
        <dbReference type="ARBA" id="ARBA00023216"/>
    </source>
</evidence>
<accession>A0A132NVK5</accession>
<dbReference type="PROSITE" id="PS51897">
    <property type="entry name" value="ANNEXIN_2"/>
    <property type="match status" value="4"/>
</dbReference>
<comment type="subcellular location">
    <subcellularLocation>
        <location evidence="1">Cytoplasm</location>
        <location evidence="1">Cytoskeleton</location>
    </subcellularLocation>
</comment>
<keyword evidence="5" id="KW-0677">Repeat</keyword>
<evidence type="ECO:0000313" key="9">
    <source>
        <dbReference type="EMBL" id="KWX14115.1"/>
    </source>
</evidence>
<dbReference type="PRINTS" id="PR01712">
    <property type="entry name" value="ALPHAGIARDIN"/>
</dbReference>
<keyword evidence="3" id="KW-0963">Cytoplasm</keyword>
<dbReference type="SUPFAM" id="SSF47874">
    <property type="entry name" value="Annexin"/>
    <property type="match status" value="1"/>
</dbReference>
<evidence type="ECO:0000256" key="4">
    <source>
        <dbReference type="ARBA" id="ARBA00022701"/>
    </source>
</evidence>
<name>A0A132NVK5_GIAIN</name>
<dbReference type="GO" id="GO:0005874">
    <property type="term" value="C:microtubule"/>
    <property type="evidence" value="ECO:0007669"/>
    <property type="project" value="UniProtKB-KW"/>
</dbReference>
<gene>
    <name evidence="9" type="ORF">QR46_1876</name>
</gene>
<dbReference type="GO" id="GO:0005886">
    <property type="term" value="C:plasma membrane"/>
    <property type="evidence" value="ECO:0007669"/>
    <property type="project" value="TreeGrafter"/>
</dbReference>
<comment type="caution">
    <text evidence="9">The sequence shown here is derived from an EMBL/GenBank/DDBJ whole genome shotgun (WGS) entry which is preliminary data.</text>
</comment>
<comment type="similarity">
    <text evidence="2">Belongs to the annexin family.</text>
</comment>
<evidence type="ECO:0000256" key="6">
    <source>
        <dbReference type="ARBA" id="ARBA00023212"/>
    </source>
</evidence>
<dbReference type="InterPro" id="IPR008088">
    <property type="entry name" value="Alpha_giardin"/>
</dbReference>
<dbReference type="EMBL" id="JXTI01000043">
    <property type="protein sequence ID" value="KWX14115.1"/>
    <property type="molecule type" value="Genomic_DNA"/>
</dbReference>
<dbReference type="VEuPathDB" id="GiardiaDB:QR46_1876"/>
<comment type="function">
    <text evidence="8">Giardins are involved in parasite attachment to the intestinal mucosa and in the cytoskeletal disassembly and reassembly that marks the transition from infectious trophozoite to transmissible cyst. They may interact with other cytoskeletal proteins such as microtubules in the microribbons or crossbridges, to maintain the integrity of the ventral disk.</text>
</comment>
<evidence type="ECO:0000256" key="5">
    <source>
        <dbReference type="ARBA" id="ARBA00022737"/>
    </source>
</evidence>
<dbReference type="GO" id="GO:0005544">
    <property type="term" value="F:calcium-dependent phospholipid binding"/>
    <property type="evidence" value="ECO:0007669"/>
    <property type="project" value="InterPro"/>
</dbReference>
<reference evidence="9 10" key="1">
    <citation type="journal article" date="2015" name="Mol. Biochem. Parasitol.">
        <title>Identification of polymorphic genes for use in assemblage B genotyping assays through comparative genomics of multiple assemblage B Giardia duodenalis isolates.</title>
        <authorList>
            <person name="Wielinga C."/>
            <person name="Thompson R.C."/>
            <person name="Monis P."/>
            <person name="Ryan U."/>
        </authorList>
    </citation>
    <scope>NUCLEOTIDE SEQUENCE [LARGE SCALE GENOMIC DNA]</scope>
    <source>
        <strain evidence="9 10">BAH15c1</strain>
    </source>
</reference>
<organism evidence="9 10">
    <name type="scientific">Giardia duodenalis assemblage B</name>
    <dbReference type="NCBI Taxonomy" id="1394984"/>
    <lineage>
        <taxon>Eukaryota</taxon>
        <taxon>Metamonada</taxon>
        <taxon>Diplomonadida</taxon>
        <taxon>Hexamitidae</taxon>
        <taxon>Giardiinae</taxon>
        <taxon>Giardia</taxon>
    </lineage>
</organism>
<dbReference type="GO" id="GO:0005509">
    <property type="term" value="F:calcium ion binding"/>
    <property type="evidence" value="ECO:0007669"/>
    <property type="project" value="InterPro"/>
</dbReference>
<dbReference type="Proteomes" id="UP000070089">
    <property type="component" value="Unassembled WGS sequence"/>
</dbReference>
<evidence type="ECO:0000256" key="2">
    <source>
        <dbReference type="ARBA" id="ARBA00007831"/>
    </source>
</evidence>
<evidence type="ECO:0000313" key="10">
    <source>
        <dbReference type="Proteomes" id="UP000070089"/>
    </source>
</evidence>
<evidence type="ECO:0000256" key="8">
    <source>
        <dbReference type="ARBA" id="ARBA00025697"/>
    </source>
</evidence>
<evidence type="ECO:0000256" key="3">
    <source>
        <dbReference type="ARBA" id="ARBA00022490"/>
    </source>
</evidence>